<evidence type="ECO:0000256" key="3">
    <source>
        <dbReference type="ARBA" id="ARBA00023163"/>
    </source>
</evidence>
<sequence>MIHIDPEAAREIHIATRNNHPDGLIHPKRIMNVHVILYCLGGSMEIYEDGIPYTMTENDVLFLCAGIIHYGEKMCTPGTKLYALHLTTAENDSFTPDGIPGASGTVAIPPLVKCGSDPDIRSLFREILDTFWGISPVKDIKLSLLTSLMLTRLSECAGRGSPEDFAAKRCAAFLRSRTDTFFSPADLAARFSVPEKKLRSAFLSLYGCTPYSYQRDAKMTRAAELLVQRPEMPVSEIAFSLGYSDEFYFTKVFHSRYGTSPREFRKNQKL</sequence>
<keyword evidence="3" id="KW-0804">Transcription</keyword>
<feature type="domain" description="HTH araC/xylS-type" evidence="4">
    <location>
        <begin position="168"/>
        <end position="267"/>
    </location>
</feature>
<dbReference type="AlphaFoldDB" id="R6UR14"/>
<keyword evidence="2" id="KW-0238">DNA-binding</keyword>
<reference evidence="5" key="1">
    <citation type="submission" date="2012-11" db="EMBL/GenBank/DDBJ databases">
        <title>Dependencies among metagenomic species, viruses, plasmids and units of genetic variation.</title>
        <authorList>
            <person name="Nielsen H.B."/>
            <person name="Almeida M."/>
            <person name="Juncker A.S."/>
            <person name="Rasmussen S."/>
            <person name="Li J."/>
            <person name="Sunagawa S."/>
            <person name="Plichta D."/>
            <person name="Gautier L."/>
            <person name="Le Chatelier E."/>
            <person name="Peletier E."/>
            <person name="Bonde I."/>
            <person name="Nielsen T."/>
            <person name="Manichanh C."/>
            <person name="Arumugam M."/>
            <person name="Batto J."/>
            <person name="Santos M.B.Q.D."/>
            <person name="Blom N."/>
            <person name="Borruel N."/>
            <person name="Burgdorf K.S."/>
            <person name="Boumezbeur F."/>
            <person name="Casellas F."/>
            <person name="Dore J."/>
            <person name="Guarner F."/>
            <person name="Hansen T."/>
            <person name="Hildebrand F."/>
            <person name="Kaas R.S."/>
            <person name="Kennedy S."/>
            <person name="Kristiansen K."/>
            <person name="Kultima J.R."/>
            <person name="Leonard P."/>
            <person name="Levenez F."/>
            <person name="Lund O."/>
            <person name="Moumen B."/>
            <person name="Le Paslier D."/>
            <person name="Pons N."/>
            <person name="Pedersen O."/>
            <person name="Prifti E."/>
            <person name="Qin J."/>
            <person name="Raes J."/>
            <person name="Tap J."/>
            <person name="Tims S."/>
            <person name="Ussery D.W."/>
            <person name="Yamada T."/>
            <person name="MetaHit consortium"/>
            <person name="Renault P."/>
            <person name="Sicheritz-Ponten T."/>
            <person name="Bork P."/>
            <person name="Wang J."/>
            <person name="Brunak S."/>
            <person name="Ehrlich S.D."/>
        </authorList>
    </citation>
    <scope>NUCLEOTIDE SEQUENCE [LARGE SCALE GENOMIC DNA]</scope>
</reference>
<dbReference type="SUPFAM" id="SSF46689">
    <property type="entry name" value="Homeodomain-like"/>
    <property type="match status" value="1"/>
</dbReference>
<evidence type="ECO:0000256" key="1">
    <source>
        <dbReference type="ARBA" id="ARBA00023015"/>
    </source>
</evidence>
<reference evidence="6 8" key="2">
    <citation type="submission" date="2022-03" db="EMBL/GenBank/DDBJ databases">
        <title>Metagenome-assembled genomes from swine fecal metagenomes.</title>
        <authorList>
            <person name="Holman D.B."/>
            <person name="Kommadath A."/>
        </authorList>
    </citation>
    <scope>NUCLEOTIDE SEQUENCE [LARGE SCALE GENOMIC DNA]</scope>
    <source>
        <strain evidence="6">SUG147</strain>
    </source>
</reference>
<evidence type="ECO:0000313" key="7">
    <source>
        <dbReference type="Proteomes" id="UP000017938"/>
    </source>
</evidence>
<evidence type="ECO:0000313" key="8">
    <source>
        <dbReference type="Proteomes" id="UP001139365"/>
    </source>
</evidence>
<dbReference type="PANTHER" id="PTHR43280">
    <property type="entry name" value="ARAC-FAMILY TRANSCRIPTIONAL REGULATOR"/>
    <property type="match status" value="1"/>
</dbReference>
<dbReference type="Pfam" id="PF12833">
    <property type="entry name" value="HTH_18"/>
    <property type="match status" value="1"/>
</dbReference>
<dbReference type="GO" id="GO:0003700">
    <property type="term" value="F:DNA-binding transcription factor activity"/>
    <property type="evidence" value="ECO:0007669"/>
    <property type="project" value="InterPro"/>
</dbReference>
<dbReference type="EMBL" id="JALEMU010000157">
    <property type="protein sequence ID" value="MCI5756498.1"/>
    <property type="molecule type" value="Genomic_DNA"/>
</dbReference>
<dbReference type="InterPro" id="IPR037923">
    <property type="entry name" value="HTH-like"/>
</dbReference>
<dbReference type="GO" id="GO:0043565">
    <property type="term" value="F:sequence-specific DNA binding"/>
    <property type="evidence" value="ECO:0007669"/>
    <property type="project" value="InterPro"/>
</dbReference>
<evidence type="ECO:0000256" key="2">
    <source>
        <dbReference type="ARBA" id="ARBA00023125"/>
    </source>
</evidence>
<evidence type="ECO:0000259" key="4">
    <source>
        <dbReference type="PROSITE" id="PS01124"/>
    </source>
</evidence>
<dbReference type="PRINTS" id="PR00032">
    <property type="entry name" value="HTHARAC"/>
</dbReference>
<dbReference type="InterPro" id="IPR018060">
    <property type="entry name" value="HTH_AraC"/>
</dbReference>
<dbReference type="InterPro" id="IPR009057">
    <property type="entry name" value="Homeodomain-like_sf"/>
</dbReference>
<accession>R6UR14</accession>
<gene>
    <name evidence="5" type="ORF">BN580_01180</name>
    <name evidence="6" type="ORF">MR241_09435</name>
</gene>
<keyword evidence="1" id="KW-0805">Transcription regulation</keyword>
<protein>
    <submittedName>
        <fullName evidence="6">AraC family transcriptional regulator</fullName>
    </submittedName>
</protein>
<organism evidence="5 7">
    <name type="scientific">Candidatus Colimorpha enterica</name>
    <dbReference type="NCBI Taxonomy" id="3083063"/>
    <lineage>
        <taxon>Bacteria</taxon>
        <taxon>Pseudomonadati</taxon>
        <taxon>Bacteroidota</taxon>
        <taxon>Bacteroidia</taxon>
        <taxon>Bacteroidales</taxon>
        <taxon>Candidatus Colimorpha</taxon>
    </lineage>
</organism>
<dbReference type="PANTHER" id="PTHR43280:SF2">
    <property type="entry name" value="HTH-TYPE TRANSCRIPTIONAL REGULATOR EXSA"/>
    <property type="match status" value="1"/>
</dbReference>
<name>R6UR14_9BACT</name>
<dbReference type="SUPFAM" id="SSF51215">
    <property type="entry name" value="Regulatory protein AraC"/>
    <property type="match status" value="1"/>
</dbReference>
<proteinExistence type="predicted"/>
<dbReference type="InterPro" id="IPR020449">
    <property type="entry name" value="Tscrpt_reg_AraC-type_HTH"/>
</dbReference>
<dbReference type="Gene3D" id="1.10.10.60">
    <property type="entry name" value="Homeodomain-like"/>
    <property type="match status" value="2"/>
</dbReference>
<dbReference type="Proteomes" id="UP001139365">
    <property type="component" value="Unassembled WGS sequence"/>
</dbReference>
<dbReference type="STRING" id="1263015.BN580_01180"/>
<dbReference type="SMART" id="SM00342">
    <property type="entry name" value="HTH_ARAC"/>
    <property type="match status" value="1"/>
</dbReference>
<evidence type="ECO:0000313" key="6">
    <source>
        <dbReference type="EMBL" id="MCI5756498.1"/>
    </source>
</evidence>
<dbReference type="Proteomes" id="UP000017938">
    <property type="component" value="Unassembled WGS sequence"/>
</dbReference>
<comment type="caution">
    <text evidence="5">The sequence shown here is derived from an EMBL/GenBank/DDBJ whole genome shotgun (WGS) entry which is preliminary data.</text>
</comment>
<dbReference type="PROSITE" id="PS01124">
    <property type="entry name" value="HTH_ARAC_FAMILY_2"/>
    <property type="match status" value="1"/>
</dbReference>
<evidence type="ECO:0000313" key="5">
    <source>
        <dbReference type="EMBL" id="CDC73217.1"/>
    </source>
</evidence>
<dbReference type="EMBL" id="CBFW010000152">
    <property type="protein sequence ID" value="CDC73217.1"/>
    <property type="molecule type" value="Genomic_DNA"/>
</dbReference>